<feature type="transmembrane region" description="Helical" evidence="1">
    <location>
        <begin position="12"/>
        <end position="34"/>
    </location>
</feature>
<reference evidence="2" key="2">
    <citation type="submission" date="2006-01" db="EMBL/GenBank/DDBJ databases">
        <authorList>
            <person name="Genoscope"/>
        </authorList>
    </citation>
    <scope>NUCLEOTIDE SEQUENCE</scope>
</reference>
<gene>
    <name evidence="2" type="ORF">kuste2628</name>
</gene>
<name>Q1Q718_KUEST</name>
<protein>
    <submittedName>
        <fullName evidence="2">Predicted orf</fullName>
    </submittedName>
</protein>
<keyword evidence="1" id="KW-0472">Membrane</keyword>
<evidence type="ECO:0000313" key="2">
    <source>
        <dbReference type="EMBL" id="CAJ73377.1"/>
    </source>
</evidence>
<reference evidence="2" key="1">
    <citation type="journal article" date="2006" name="Nature">
        <title>Deciphering the evolution and metabolism of an anammox bacterium from a community genome.</title>
        <authorList>
            <person name="Strous M."/>
            <person name="Pelletier E."/>
            <person name="Mangenot S."/>
            <person name="Rattei T."/>
            <person name="Lehner A."/>
            <person name="Taylor M.W."/>
            <person name="Horn M."/>
            <person name="Daims H."/>
            <person name="Bartol-Mavel D."/>
            <person name="Wincker P."/>
            <person name="Barbe V."/>
            <person name="Fonknechten N."/>
            <person name="Vallenet D."/>
            <person name="Segurens B."/>
            <person name="Schenowitz-Truong C."/>
            <person name="Medigue C."/>
            <person name="Collingro A."/>
            <person name="Snel B."/>
            <person name="Dutilh B.E."/>
            <person name="OpDenCamp H.J.M."/>
            <person name="vanDerDrift C."/>
            <person name="Cirpus I."/>
            <person name="vanDePas-Schoonen K.T."/>
            <person name="Harhangi H.R."/>
            <person name="vanNiftrik L."/>
            <person name="Schmid M."/>
            <person name="Keltjens J."/>
            <person name="vanDeVossenberg J."/>
            <person name="Kartal B."/>
            <person name="Meier H."/>
            <person name="Frishman D."/>
            <person name="Huynen M.A."/>
            <person name="Mewes H."/>
            <person name="Weissenbach J."/>
            <person name="Jetten M.S.M."/>
            <person name="Wagner M."/>
            <person name="LePaslier D."/>
        </authorList>
    </citation>
    <scope>NUCLEOTIDE SEQUENCE</scope>
</reference>
<feature type="transmembrane region" description="Helical" evidence="1">
    <location>
        <begin position="54"/>
        <end position="77"/>
    </location>
</feature>
<proteinExistence type="predicted"/>
<organism evidence="2">
    <name type="scientific">Kuenenia stuttgartiensis</name>
    <dbReference type="NCBI Taxonomy" id="174633"/>
    <lineage>
        <taxon>Bacteria</taxon>
        <taxon>Pseudomonadati</taxon>
        <taxon>Planctomycetota</taxon>
        <taxon>Candidatus Brocadiia</taxon>
        <taxon>Candidatus Brocadiales</taxon>
        <taxon>Candidatus Brocadiaceae</taxon>
        <taxon>Candidatus Kuenenia</taxon>
    </lineage>
</organism>
<dbReference type="AlphaFoldDB" id="Q1Q718"/>
<sequence length="86" mass="10268">MPYNIKYFRGNVHVFLHIFVYYVLMENFDSAVVIYPRSFIKKDMAFLTKQFESFLNNLGIVFKVMINLWKILILIVMHNSSISPCR</sequence>
<keyword evidence="1" id="KW-0812">Transmembrane</keyword>
<accession>Q1Q718</accession>
<evidence type="ECO:0000256" key="1">
    <source>
        <dbReference type="SAM" id="Phobius"/>
    </source>
</evidence>
<keyword evidence="1" id="KW-1133">Transmembrane helix</keyword>
<dbReference type="EMBL" id="CT573071">
    <property type="protein sequence ID" value="CAJ73377.1"/>
    <property type="molecule type" value="Genomic_DNA"/>
</dbReference>